<reference evidence="2 3" key="1">
    <citation type="submission" date="2019-07" db="EMBL/GenBank/DDBJ databases">
        <title>Draft genome sequences of 15 bacterial species constituting the stable defined intestinal microbiota of the GM15 gnotobiotic mouse model.</title>
        <authorList>
            <person name="Elie C."/>
            <person name="Mathieu A."/>
            <person name="Saliou A."/>
            <person name="Darnaud M."/>
            <person name="Leulier F."/>
            <person name="Tamellini A."/>
        </authorList>
    </citation>
    <scope>NUCLEOTIDE SEQUENCE [LARGE SCALE GENOMIC DNA]</scope>
    <source>
        <strain evidence="3">ASF 502</strain>
    </source>
</reference>
<sequence>MEAVQSLKALRTILFPLCWRDKDVYLEIFRENKERYKAMQKKRGYDFQLFEFVLEKLMKPEPLDIKNKDHDLKGEYKGFKECHISPDWLLIYRYNGDYLELSRTGTHSDLFNM</sequence>
<dbReference type="InterPro" id="IPR004386">
    <property type="entry name" value="Toxin_YafQ-like"/>
</dbReference>
<accession>A0A9X5H607</accession>
<dbReference type="EMBL" id="VIRB01000062">
    <property type="protein sequence ID" value="NDO69024.1"/>
    <property type="molecule type" value="Genomic_DNA"/>
</dbReference>
<comment type="caution">
    <text evidence="2">The sequence shown here is derived from an EMBL/GenBank/DDBJ whole genome shotgun (WGS) entry which is preliminary data.</text>
</comment>
<name>A0A9X5H607_9FIRM</name>
<dbReference type="GO" id="GO:0006402">
    <property type="term" value="P:mRNA catabolic process"/>
    <property type="evidence" value="ECO:0007669"/>
    <property type="project" value="TreeGrafter"/>
</dbReference>
<protein>
    <submittedName>
        <fullName evidence="2">Type II toxin-antitoxin system YafQ family toxin</fullName>
    </submittedName>
</protein>
<dbReference type="OrthoDB" id="7030467at2"/>
<organism evidence="2 3">
    <name type="scientific">Schaedlerella arabinosiphila</name>
    <dbReference type="NCBI Taxonomy" id="2044587"/>
    <lineage>
        <taxon>Bacteria</taxon>
        <taxon>Bacillati</taxon>
        <taxon>Bacillota</taxon>
        <taxon>Clostridia</taxon>
        <taxon>Lachnospirales</taxon>
        <taxon>Lachnospiraceae</taxon>
        <taxon>Schaedlerella</taxon>
    </lineage>
</organism>
<dbReference type="AlphaFoldDB" id="A0A9X5H607"/>
<dbReference type="GO" id="GO:0006415">
    <property type="term" value="P:translational termination"/>
    <property type="evidence" value="ECO:0007669"/>
    <property type="project" value="TreeGrafter"/>
</dbReference>
<evidence type="ECO:0000313" key="2">
    <source>
        <dbReference type="EMBL" id="NDO69024.1"/>
    </source>
</evidence>
<dbReference type="PANTHER" id="PTHR40588">
    <property type="entry name" value="MRNA INTERFERASE TOXIN YAFQ"/>
    <property type="match status" value="1"/>
</dbReference>
<evidence type="ECO:0000256" key="1">
    <source>
        <dbReference type="ARBA" id="ARBA00022649"/>
    </source>
</evidence>
<dbReference type="GO" id="GO:0004521">
    <property type="term" value="F:RNA endonuclease activity"/>
    <property type="evidence" value="ECO:0007669"/>
    <property type="project" value="TreeGrafter"/>
</dbReference>
<dbReference type="SUPFAM" id="SSF143011">
    <property type="entry name" value="RelE-like"/>
    <property type="match status" value="1"/>
</dbReference>
<proteinExistence type="predicted"/>
<keyword evidence="1" id="KW-1277">Toxin-antitoxin system</keyword>
<dbReference type="PANTHER" id="PTHR40588:SF1">
    <property type="entry name" value="MRNA INTERFERASE TOXIN YAFQ"/>
    <property type="match status" value="1"/>
</dbReference>
<dbReference type="Proteomes" id="UP000474104">
    <property type="component" value="Unassembled WGS sequence"/>
</dbReference>
<dbReference type="Pfam" id="PF15738">
    <property type="entry name" value="YafQ_toxin"/>
    <property type="match status" value="1"/>
</dbReference>
<dbReference type="InterPro" id="IPR007712">
    <property type="entry name" value="RelE/ParE_toxin"/>
</dbReference>
<dbReference type="NCBIfam" id="TIGR02385">
    <property type="entry name" value="RelE_StbE"/>
    <property type="match status" value="1"/>
</dbReference>
<gene>
    <name evidence="2" type="ORF">FMM80_10165</name>
</gene>
<evidence type="ECO:0000313" key="3">
    <source>
        <dbReference type="Proteomes" id="UP000474104"/>
    </source>
</evidence>
<dbReference type="InterPro" id="IPR035093">
    <property type="entry name" value="RelE/ParE_toxin_dom_sf"/>
</dbReference>
<dbReference type="Gene3D" id="3.30.2310.20">
    <property type="entry name" value="RelE-like"/>
    <property type="match status" value="1"/>
</dbReference>